<evidence type="ECO:0000313" key="5">
    <source>
        <dbReference type="Proteomes" id="UP001208364"/>
    </source>
</evidence>
<dbReference type="CDD" id="cd06841">
    <property type="entry name" value="PLPDE_III_MccE_like"/>
    <property type="match status" value="1"/>
</dbReference>
<dbReference type="EMBL" id="JAOQJR010000002">
    <property type="protein sequence ID" value="MCU6737545.1"/>
    <property type="molecule type" value="Genomic_DNA"/>
</dbReference>
<dbReference type="PANTHER" id="PTHR43727:SF3">
    <property type="entry name" value="GROUP IV DECARBOXYLASE"/>
    <property type="match status" value="1"/>
</dbReference>
<proteinExistence type="predicted"/>
<feature type="domain" description="Orn/DAP/Arg decarboxylase 2 N-terminal" evidence="3">
    <location>
        <begin position="33"/>
        <end position="272"/>
    </location>
</feature>
<dbReference type="InterPro" id="IPR029066">
    <property type="entry name" value="PLP-binding_barrel"/>
</dbReference>
<comment type="caution">
    <text evidence="4">The sequence shown here is derived from an EMBL/GenBank/DDBJ whole genome shotgun (WGS) entry which is preliminary data.</text>
</comment>
<dbReference type="Gene3D" id="2.40.37.10">
    <property type="entry name" value="Lyase, Ornithine Decarboxylase, Chain A, domain 1"/>
    <property type="match status" value="1"/>
</dbReference>
<dbReference type="Pfam" id="PF02784">
    <property type="entry name" value="Orn_Arg_deC_N"/>
    <property type="match status" value="1"/>
</dbReference>
<accession>A0ABT2SRV0</accession>
<dbReference type="InterPro" id="IPR009006">
    <property type="entry name" value="Ala_racemase/Decarboxylase_C"/>
</dbReference>
<evidence type="ECO:0000256" key="1">
    <source>
        <dbReference type="ARBA" id="ARBA00001933"/>
    </source>
</evidence>
<protein>
    <submittedName>
        <fullName evidence="4">Pyridoxal-dependent decarboxylase</fullName>
    </submittedName>
</protein>
<evidence type="ECO:0000259" key="3">
    <source>
        <dbReference type="Pfam" id="PF02784"/>
    </source>
</evidence>
<gene>
    <name evidence="4" type="ORF">OCV55_02455</name>
</gene>
<dbReference type="PANTHER" id="PTHR43727">
    <property type="entry name" value="DIAMINOPIMELATE DECARBOXYLASE"/>
    <property type="match status" value="1"/>
</dbReference>
<sequence length="403" mass="45862">MKLNKQIISDLRKEYGDAFYLLDSKQFRSNYTELKNAFSSIYSNFNIAYSYKTNYTPRLCKIVNELGGYAEVVSEMEAALAMRIGVKENRIIWNGPIKNKEKLESFLLAGGTVNIDSIDEGKYIYELSKKHEDVTFNVGVRCNYDVQDGVISRFGFDVESKEFQDVLDLIRERDNLYLINLQCHFAKRQLEYWPEKAKGMLDLIDRLNIVPQRIDLGGGLFGKMENSLKEQFTSNIPNYQDYANAVATLFAERFSDKDNQPELIIEPGSALVGDCMKFVGTVKTIKNIRGKSFATVLGSQKNISMTGVNPPIEIINMSNEQDEYKDLDFVGFTCIESDVIYRNFNGKLAINDAIVISNCGSYSLVMKPPFILPNFAVLDISEGKTEVIKRAENFEDVFHTFEL</sequence>
<evidence type="ECO:0000313" key="4">
    <source>
        <dbReference type="EMBL" id="MCU6737545.1"/>
    </source>
</evidence>
<dbReference type="InterPro" id="IPR022644">
    <property type="entry name" value="De-COase2_N"/>
</dbReference>
<organism evidence="4 5">
    <name type="scientific">[Clostridium] ammoniilyticum</name>
    <dbReference type="NCBI Taxonomy" id="2981784"/>
    <lineage>
        <taxon>Bacteria</taxon>
        <taxon>Bacillati</taxon>
        <taxon>Bacillota</taxon>
        <taxon>Erysipelotrichia</taxon>
        <taxon>Erysipelotrichales</taxon>
        <taxon>Coprobacillaceae</taxon>
        <taxon>Faecalibacillus</taxon>
    </lineage>
</organism>
<dbReference type="RefSeq" id="WP_118347771.1">
    <property type="nucleotide sequence ID" value="NZ_JAOQJR010000002.1"/>
</dbReference>
<keyword evidence="5" id="KW-1185">Reference proteome</keyword>
<dbReference type="SUPFAM" id="SSF51419">
    <property type="entry name" value="PLP-binding barrel"/>
    <property type="match status" value="1"/>
</dbReference>
<comment type="cofactor">
    <cofactor evidence="1">
        <name>pyridoxal 5'-phosphate</name>
        <dbReference type="ChEBI" id="CHEBI:597326"/>
    </cofactor>
</comment>
<evidence type="ECO:0000256" key="2">
    <source>
        <dbReference type="ARBA" id="ARBA00022898"/>
    </source>
</evidence>
<dbReference type="Gene3D" id="3.20.20.10">
    <property type="entry name" value="Alanine racemase"/>
    <property type="match status" value="1"/>
</dbReference>
<dbReference type="Proteomes" id="UP001208364">
    <property type="component" value="Unassembled WGS sequence"/>
</dbReference>
<keyword evidence="2" id="KW-0663">Pyridoxal phosphate</keyword>
<name>A0ABT2SRV0_9FIRM</name>
<dbReference type="SUPFAM" id="SSF50621">
    <property type="entry name" value="Alanine racemase C-terminal domain-like"/>
    <property type="match status" value="1"/>
</dbReference>
<reference evidence="4 5" key="1">
    <citation type="journal article" date="2021" name="ISME Commun">
        <title>Automated analysis of genomic sequences facilitates high-throughput and comprehensive description of bacteria.</title>
        <authorList>
            <person name="Hitch T.C.A."/>
        </authorList>
    </citation>
    <scope>NUCLEOTIDE SEQUENCE [LARGE SCALE GENOMIC DNA]</scope>
    <source>
        <strain evidence="4 5">H4_15</strain>
    </source>
</reference>